<proteinExistence type="predicted"/>
<keyword evidence="2" id="KW-1185">Reference proteome</keyword>
<dbReference type="RefSeq" id="XP_069305894.1">
    <property type="nucleotide sequence ID" value="XM_069453332.1"/>
</dbReference>
<dbReference type="Proteomes" id="UP001578633">
    <property type="component" value="Chromosome 6"/>
</dbReference>
<organism evidence="1 2">
    <name type="scientific">Alternaria dauci</name>
    <dbReference type="NCBI Taxonomy" id="48095"/>
    <lineage>
        <taxon>Eukaryota</taxon>
        <taxon>Fungi</taxon>
        <taxon>Dikarya</taxon>
        <taxon>Ascomycota</taxon>
        <taxon>Pezizomycotina</taxon>
        <taxon>Dothideomycetes</taxon>
        <taxon>Pleosporomycetidae</taxon>
        <taxon>Pleosporales</taxon>
        <taxon>Pleosporineae</taxon>
        <taxon>Pleosporaceae</taxon>
        <taxon>Alternaria</taxon>
        <taxon>Alternaria sect. Porri</taxon>
    </lineage>
</organism>
<name>A0ABR3UG43_9PLEO</name>
<evidence type="ECO:0000313" key="2">
    <source>
        <dbReference type="Proteomes" id="UP001578633"/>
    </source>
</evidence>
<sequence length="66" mass="7166">MIYNKHVKHIIFAIDVSDPTSGACAPSYSLLDRPCSCQIGHGSVQLTPQVIISVHCIYTSSHSIPQ</sequence>
<gene>
    <name evidence="1" type="ORF">ACET3X_007126</name>
</gene>
<dbReference type="GeneID" id="96087448"/>
<dbReference type="EMBL" id="JBHGVX010000006">
    <property type="protein sequence ID" value="KAL1795310.1"/>
    <property type="molecule type" value="Genomic_DNA"/>
</dbReference>
<accession>A0ABR3UG43</accession>
<protein>
    <submittedName>
        <fullName evidence="1">Uncharacterized protein</fullName>
    </submittedName>
</protein>
<reference evidence="1 2" key="1">
    <citation type="submission" date="2024-09" db="EMBL/GenBank/DDBJ databases">
        <title>T2T genomes of carrot and Alternaria dauci and their utility for understanding host-pathogen interaction during carrot leaf blight disease.</title>
        <authorList>
            <person name="Liu W."/>
            <person name="Xu S."/>
            <person name="Ou C."/>
            <person name="Liu X."/>
            <person name="Zhuang F."/>
            <person name="Deng X.W."/>
        </authorList>
    </citation>
    <scope>NUCLEOTIDE SEQUENCE [LARGE SCALE GENOMIC DNA]</scope>
    <source>
        <strain evidence="1 2">A2016</strain>
    </source>
</reference>
<evidence type="ECO:0000313" key="1">
    <source>
        <dbReference type="EMBL" id="KAL1795310.1"/>
    </source>
</evidence>
<comment type="caution">
    <text evidence="1">The sequence shown here is derived from an EMBL/GenBank/DDBJ whole genome shotgun (WGS) entry which is preliminary data.</text>
</comment>